<name>A0ABP3FVJ3_9ACTN</name>
<dbReference type="Gene3D" id="2.40.100.10">
    <property type="entry name" value="Cyclophilin-like"/>
    <property type="match status" value="1"/>
</dbReference>
<organism evidence="5 6">
    <name type="scientific">Actinoallomurus spadix</name>
    <dbReference type="NCBI Taxonomy" id="79912"/>
    <lineage>
        <taxon>Bacteria</taxon>
        <taxon>Bacillati</taxon>
        <taxon>Actinomycetota</taxon>
        <taxon>Actinomycetes</taxon>
        <taxon>Streptosporangiales</taxon>
        <taxon>Thermomonosporaceae</taxon>
        <taxon>Actinoallomurus</taxon>
    </lineage>
</organism>
<dbReference type="RefSeq" id="WP_252800796.1">
    <property type="nucleotide sequence ID" value="NZ_BAAABM010000009.1"/>
</dbReference>
<dbReference type="PANTHER" id="PTHR34698">
    <property type="entry name" value="5-OXOPROLINASE SUBUNIT B"/>
    <property type="match status" value="1"/>
</dbReference>
<dbReference type="InterPro" id="IPR010016">
    <property type="entry name" value="PxpB"/>
</dbReference>
<feature type="domain" description="Carboxyltransferase" evidence="4">
    <location>
        <begin position="1"/>
        <end position="187"/>
    </location>
</feature>
<protein>
    <submittedName>
        <fullName evidence="5">Allophanate hydrolase subunit 1</fullName>
    </submittedName>
</protein>
<dbReference type="SUPFAM" id="SSF50891">
    <property type="entry name" value="Cyclophilin-like"/>
    <property type="match status" value="1"/>
</dbReference>
<proteinExistence type="predicted"/>
<evidence type="ECO:0000313" key="6">
    <source>
        <dbReference type="Proteomes" id="UP001501822"/>
    </source>
</evidence>
<keyword evidence="1" id="KW-0547">Nucleotide-binding</keyword>
<keyword evidence="2 5" id="KW-0378">Hydrolase</keyword>
<dbReference type="NCBIfam" id="TIGR00370">
    <property type="entry name" value="5-oxoprolinase subunit PxpB"/>
    <property type="match status" value="1"/>
</dbReference>
<dbReference type="Pfam" id="PF02682">
    <property type="entry name" value="CT_C_D"/>
    <property type="match status" value="1"/>
</dbReference>
<evidence type="ECO:0000259" key="4">
    <source>
        <dbReference type="SMART" id="SM00796"/>
    </source>
</evidence>
<accession>A0ABP3FVJ3</accession>
<dbReference type="InterPro" id="IPR003833">
    <property type="entry name" value="CT_C_D"/>
</dbReference>
<comment type="caution">
    <text evidence="5">The sequence shown here is derived from an EMBL/GenBank/DDBJ whole genome shotgun (WGS) entry which is preliminary data.</text>
</comment>
<keyword evidence="3" id="KW-0067">ATP-binding</keyword>
<dbReference type="PANTHER" id="PTHR34698:SF2">
    <property type="entry name" value="5-OXOPROLINASE SUBUNIT B"/>
    <property type="match status" value="1"/>
</dbReference>
<evidence type="ECO:0000256" key="2">
    <source>
        <dbReference type="ARBA" id="ARBA00022801"/>
    </source>
</evidence>
<dbReference type="Proteomes" id="UP001501822">
    <property type="component" value="Unassembled WGS sequence"/>
</dbReference>
<dbReference type="Gene3D" id="3.30.1360.40">
    <property type="match status" value="1"/>
</dbReference>
<reference evidence="6" key="1">
    <citation type="journal article" date="2019" name="Int. J. Syst. Evol. Microbiol.">
        <title>The Global Catalogue of Microorganisms (GCM) 10K type strain sequencing project: providing services to taxonomists for standard genome sequencing and annotation.</title>
        <authorList>
            <consortium name="The Broad Institute Genomics Platform"/>
            <consortium name="The Broad Institute Genome Sequencing Center for Infectious Disease"/>
            <person name="Wu L."/>
            <person name="Ma J."/>
        </authorList>
    </citation>
    <scope>NUCLEOTIDE SEQUENCE [LARGE SCALE GENOMIC DNA]</scope>
    <source>
        <strain evidence="6">JCM 3146</strain>
    </source>
</reference>
<dbReference type="EMBL" id="BAAABM010000009">
    <property type="protein sequence ID" value="GAA0327500.1"/>
    <property type="molecule type" value="Genomic_DNA"/>
</dbReference>
<sequence length="219" mass="22999">MRIRRAGDAALLIETEAPHRVHAAVRALALPEIVGVVPGARTVLVTVRPGTAVDRLGPLLDDLRLPELDQVAAEPLCFPVVYDGADLDEVAALTGLSRDAVVARHVSAEYVVAYLGFSPGFGYLTGLDETLHVPRRDSPRTAVPAGSVAIAGPYGAVYPTASPGGWRLLGRTTMTLWDVDRDPPSLLQPGTRVRFAAERAEVRAVTPAGSGRAAAGEVG</sequence>
<dbReference type="GO" id="GO:0016787">
    <property type="term" value="F:hydrolase activity"/>
    <property type="evidence" value="ECO:0007669"/>
    <property type="project" value="UniProtKB-KW"/>
</dbReference>
<dbReference type="SMART" id="SM00796">
    <property type="entry name" value="AHS1"/>
    <property type="match status" value="1"/>
</dbReference>
<evidence type="ECO:0000313" key="5">
    <source>
        <dbReference type="EMBL" id="GAA0327500.1"/>
    </source>
</evidence>
<evidence type="ECO:0000256" key="3">
    <source>
        <dbReference type="ARBA" id="ARBA00022840"/>
    </source>
</evidence>
<evidence type="ECO:0000256" key="1">
    <source>
        <dbReference type="ARBA" id="ARBA00022741"/>
    </source>
</evidence>
<gene>
    <name evidence="5" type="ORF">GCM10010151_16810</name>
</gene>
<dbReference type="InterPro" id="IPR029000">
    <property type="entry name" value="Cyclophilin-like_dom_sf"/>
</dbReference>
<dbReference type="SUPFAM" id="SSF160467">
    <property type="entry name" value="PH0987 N-terminal domain-like"/>
    <property type="match status" value="1"/>
</dbReference>
<keyword evidence="6" id="KW-1185">Reference proteome</keyword>